<keyword evidence="3" id="KW-0325">Glycoprotein</keyword>
<dbReference type="SUPFAM" id="SSF75005">
    <property type="entry name" value="Arabinanase/levansucrase/invertase"/>
    <property type="match status" value="1"/>
</dbReference>
<dbReference type="GO" id="GO:0004553">
    <property type="term" value="F:hydrolase activity, hydrolyzing O-glycosyl compounds"/>
    <property type="evidence" value="ECO:0007669"/>
    <property type="project" value="InterPro"/>
</dbReference>
<reference evidence="9" key="1">
    <citation type="submission" date="2016-01" db="EMBL/GenBank/DDBJ databases">
        <title>Characterization of the genes involved in fructan synthesis in onion bulbs.</title>
        <authorList>
            <person name="Oku S."/>
            <person name="Ueno K."/>
            <person name="Onodera S."/>
            <person name="Maeda T."/>
            <person name="Suzuki T."/>
            <person name="Shimura H."/>
        </authorList>
    </citation>
    <scope>NUCLEOTIDE SEQUENCE</scope>
</reference>
<dbReference type="Pfam" id="PF08244">
    <property type="entry name" value="Glyco_hydro_32C"/>
    <property type="match status" value="1"/>
</dbReference>
<comment type="similarity">
    <text evidence="1 5">Belongs to the glycosyl hydrolase 32 family.</text>
</comment>
<organism evidence="9">
    <name type="scientific">Allium cepa</name>
    <name type="common">Onion</name>
    <dbReference type="NCBI Taxonomy" id="4679"/>
    <lineage>
        <taxon>Eukaryota</taxon>
        <taxon>Viridiplantae</taxon>
        <taxon>Streptophyta</taxon>
        <taxon>Embryophyta</taxon>
        <taxon>Tracheophyta</taxon>
        <taxon>Spermatophyta</taxon>
        <taxon>Magnoliopsida</taxon>
        <taxon>Liliopsida</taxon>
        <taxon>Asparagales</taxon>
        <taxon>Amaryllidaceae</taxon>
        <taxon>Allioideae</taxon>
        <taxon>Allieae</taxon>
        <taxon>Allium</taxon>
    </lineage>
</organism>
<dbReference type="InterPro" id="IPR023296">
    <property type="entry name" value="Glyco_hydro_beta-prop_sf"/>
</dbReference>
<dbReference type="InterPro" id="IPR013148">
    <property type="entry name" value="Glyco_hydro_32_N"/>
</dbReference>
<evidence type="ECO:0000256" key="5">
    <source>
        <dbReference type="RuleBase" id="RU362110"/>
    </source>
</evidence>
<evidence type="ECO:0000259" key="8">
    <source>
        <dbReference type="Pfam" id="PF08244"/>
    </source>
</evidence>
<keyword evidence="4 5" id="KW-0326">Glycosidase</keyword>
<dbReference type="GO" id="GO:0005975">
    <property type="term" value="P:carbohydrate metabolic process"/>
    <property type="evidence" value="ECO:0007669"/>
    <property type="project" value="InterPro"/>
</dbReference>
<dbReference type="InterPro" id="IPR013189">
    <property type="entry name" value="Glyco_hydro_32_C"/>
</dbReference>
<feature type="transmembrane region" description="Helical" evidence="6">
    <location>
        <begin position="21"/>
        <end position="42"/>
    </location>
</feature>
<dbReference type="Pfam" id="PF00251">
    <property type="entry name" value="Glyco_hydro_32N"/>
    <property type="match status" value="1"/>
</dbReference>
<name>A0A125SXW6_ALLCE</name>
<dbReference type="FunFam" id="2.60.120.560:FF:000002">
    <property type="entry name" value="Beta-fructofuranosidase, insoluble isoenzyme CWINV1"/>
    <property type="match status" value="1"/>
</dbReference>
<keyword evidence="6" id="KW-0472">Membrane</keyword>
<evidence type="ECO:0000259" key="7">
    <source>
        <dbReference type="Pfam" id="PF00251"/>
    </source>
</evidence>
<dbReference type="InterPro" id="IPR013320">
    <property type="entry name" value="ConA-like_dom_sf"/>
</dbReference>
<proteinExistence type="evidence at transcript level"/>
<keyword evidence="6" id="KW-0812">Transmembrane</keyword>
<keyword evidence="6" id="KW-1133">Transmembrane helix</keyword>
<dbReference type="CDD" id="cd18624">
    <property type="entry name" value="GH32_Fruct1-like"/>
    <property type="match status" value="1"/>
</dbReference>
<evidence type="ECO:0000313" key="9">
    <source>
        <dbReference type="EMBL" id="BAU46556.1"/>
    </source>
</evidence>
<dbReference type="GO" id="GO:0016740">
    <property type="term" value="F:transferase activity"/>
    <property type="evidence" value="ECO:0007669"/>
    <property type="project" value="UniProtKB-KW"/>
</dbReference>
<evidence type="ECO:0000256" key="2">
    <source>
        <dbReference type="ARBA" id="ARBA00022801"/>
    </source>
</evidence>
<dbReference type="Gene3D" id="2.60.120.560">
    <property type="entry name" value="Exo-inulinase, domain 1"/>
    <property type="match status" value="1"/>
</dbReference>
<dbReference type="EMBL" id="LC121826">
    <property type="protein sequence ID" value="BAU46556.1"/>
    <property type="molecule type" value="mRNA"/>
</dbReference>
<sequence length="612" mass="68956">MDAQDIESRHPLIDARPRRRTLRFLSILLAAAFLLGLVLFYANGTGLGTGVDPVRADNEFPWTNDMLAWQRCGFHFRTVRNYMNDPSGPMYYKGWYHLFYQHNKDFAYWGNITWGHAVSRDLINWEHLPVAVGPDHWYDISGVWTGSIIVVSEDRVVMLFTGGTESKAQNINLAEAADPSDPLLLKWIKYDKNPVLWPPPGIVRDDFRDPNPIWYDSSDSTYHIVVGSKNDSLQHTGIALVYLTKDFKKFDLLPTVLHSVDKVGMWECVEVYPVATAGPLLHKAIDNFDVNRVLDRSTVKHVLKASMNDEWHDYYAIGTFDPIANTWIPDDETVDVGIGLRYDWGKFYASRSFFDPLKQRRIIWGYIGEVDSQKADIAKGWASLQGIPRSVLYDVKTGTNVLTWPIEEFESLRMTRKDFSGIMINKGSTVELSDIGDAYQIDIEAEFKISKEELEATIEADVGYNCSTSGGAATRGTLGPFGLLVLANQDLTENTATYFYVSKGTDGALRTHFCQDETRSSKANDIVKRVVGGTVPVLDDETFAVRILVDHSVIESFAMGGRTSTTSRAYPTEAINSAARVFLFNNATGVNVIAESVKIWQMNSTYNDFYHF</sequence>
<dbReference type="InterPro" id="IPR001362">
    <property type="entry name" value="Glyco_hydro_32"/>
</dbReference>
<keyword evidence="9" id="KW-0808">Transferase</keyword>
<evidence type="ECO:0000256" key="3">
    <source>
        <dbReference type="ARBA" id="ARBA00023180"/>
    </source>
</evidence>
<keyword evidence="2 5" id="KW-0378">Hydrolase</keyword>
<accession>A0A125SXW6</accession>
<dbReference type="SUPFAM" id="SSF49899">
    <property type="entry name" value="Concanavalin A-like lectins/glucanases"/>
    <property type="match status" value="1"/>
</dbReference>
<protein>
    <submittedName>
        <fullName evidence="9">Fructan:fructan 6G-fructosyltransferase</fullName>
    </submittedName>
</protein>
<feature type="domain" description="Glycosyl hydrolase family 32 C-terminal" evidence="8">
    <location>
        <begin position="408"/>
        <end position="601"/>
    </location>
</feature>
<feature type="domain" description="Glycosyl hydrolase family 32 N-terminal" evidence="7">
    <location>
        <begin position="75"/>
        <end position="405"/>
    </location>
</feature>
<dbReference type="SMART" id="SM00640">
    <property type="entry name" value="Glyco_32"/>
    <property type="match status" value="1"/>
</dbReference>
<evidence type="ECO:0000256" key="4">
    <source>
        <dbReference type="ARBA" id="ARBA00023295"/>
    </source>
</evidence>
<dbReference type="AlphaFoldDB" id="A0A125SXW6"/>
<dbReference type="InterPro" id="IPR050551">
    <property type="entry name" value="Fructan_Metab_Enzymes"/>
</dbReference>
<evidence type="ECO:0000256" key="1">
    <source>
        <dbReference type="ARBA" id="ARBA00009902"/>
    </source>
</evidence>
<dbReference type="EMBL" id="LC121829">
    <property type="protein sequence ID" value="BAU46559.1"/>
    <property type="molecule type" value="mRNA"/>
</dbReference>
<evidence type="ECO:0000256" key="6">
    <source>
        <dbReference type="SAM" id="Phobius"/>
    </source>
</evidence>
<dbReference type="Gene3D" id="2.115.10.20">
    <property type="entry name" value="Glycosyl hydrolase domain, family 43"/>
    <property type="match status" value="1"/>
</dbReference>
<dbReference type="PANTHER" id="PTHR31953">
    <property type="entry name" value="BETA-FRUCTOFURANOSIDASE, INSOLUBLE ISOENZYME CWINV1-RELATED"/>
    <property type="match status" value="1"/>
</dbReference>
<gene>
    <name evidence="9" type="primary">6G-FFT</name>
</gene>